<comment type="caution">
    <text evidence="1">The sequence shown here is derived from an EMBL/GenBank/DDBJ whole genome shotgun (WGS) entry which is preliminary data.</text>
</comment>
<organism evidence="1 2">
    <name type="scientific">Entomophthora muscae</name>
    <dbReference type="NCBI Taxonomy" id="34485"/>
    <lineage>
        <taxon>Eukaryota</taxon>
        <taxon>Fungi</taxon>
        <taxon>Fungi incertae sedis</taxon>
        <taxon>Zoopagomycota</taxon>
        <taxon>Entomophthoromycotina</taxon>
        <taxon>Entomophthoromycetes</taxon>
        <taxon>Entomophthorales</taxon>
        <taxon>Entomophthoraceae</taxon>
        <taxon>Entomophthora</taxon>
    </lineage>
</organism>
<evidence type="ECO:0000313" key="2">
    <source>
        <dbReference type="Proteomes" id="UP001165960"/>
    </source>
</evidence>
<protein>
    <submittedName>
        <fullName evidence="1">ABSCISIC ACID-INSENSITIVE 5-like protein 2</fullName>
    </submittedName>
</protein>
<sequence>MTLSSMPSNEPAKSPKRDLETMEADLTVLLTTGGSSLKSSTDISSPEVHRSRAKLSKGKPKKTNVIQAVKNLTLNSPLDNSSIQTESSREVSPDSNFAYSNSPSTESHRELVEMSNTPSEVGVEKRQRRLQRNRLAAQESRQKKKAYVSDLENQVKLLEEENERLYQQMLQYSDCLRSDAYLESLKAAEDQEASLKKQAFLSHTKSSATSSNFQSPSLSCAEP</sequence>
<dbReference type="Proteomes" id="UP001165960">
    <property type="component" value="Unassembled WGS sequence"/>
</dbReference>
<proteinExistence type="predicted"/>
<keyword evidence="2" id="KW-1185">Reference proteome</keyword>
<reference evidence="1" key="1">
    <citation type="submission" date="2022-04" db="EMBL/GenBank/DDBJ databases">
        <title>Genome of the entomopathogenic fungus Entomophthora muscae.</title>
        <authorList>
            <person name="Elya C."/>
            <person name="Lovett B.R."/>
            <person name="Lee E."/>
            <person name="Macias A.M."/>
            <person name="Hajek A.E."/>
            <person name="De Bivort B.L."/>
            <person name="Kasson M.T."/>
            <person name="De Fine Licht H.H."/>
            <person name="Stajich J.E."/>
        </authorList>
    </citation>
    <scope>NUCLEOTIDE SEQUENCE</scope>
    <source>
        <strain evidence="1">Berkeley</strain>
    </source>
</reference>
<name>A0ACC2UL69_9FUNG</name>
<evidence type="ECO:0000313" key="1">
    <source>
        <dbReference type="EMBL" id="KAJ9087682.1"/>
    </source>
</evidence>
<dbReference type="EMBL" id="QTSX02000215">
    <property type="protein sequence ID" value="KAJ9087682.1"/>
    <property type="molecule type" value="Genomic_DNA"/>
</dbReference>
<accession>A0ACC2UL69</accession>
<gene>
    <name evidence="1" type="primary">AREB3</name>
    <name evidence="1" type="ORF">DSO57_1030779</name>
</gene>